<organism evidence="1 2">
    <name type="scientific">Actinoplanes flavus</name>
    <dbReference type="NCBI Taxonomy" id="2820290"/>
    <lineage>
        <taxon>Bacteria</taxon>
        <taxon>Bacillati</taxon>
        <taxon>Actinomycetota</taxon>
        <taxon>Actinomycetes</taxon>
        <taxon>Micromonosporales</taxon>
        <taxon>Micromonosporaceae</taxon>
        <taxon>Actinoplanes</taxon>
    </lineage>
</organism>
<accession>A0ABS3UET0</accession>
<comment type="caution">
    <text evidence="1">The sequence shown here is derived from an EMBL/GenBank/DDBJ whole genome shotgun (WGS) entry which is preliminary data.</text>
</comment>
<dbReference type="EMBL" id="JAGFNS010000002">
    <property type="protein sequence ID" value="MBO3736741.1"/>
    <property type="molecule type" value="Genomic_DNA"/>
</dbReference>
<reference evidence="1 2" key="1">
    <citation type="submission" date="2021-03" db="EMBL/GenBank/DDBJ databases">
        <title>Actinoplanes flavus sp. nov., a novel actinomycete isolated from Coconut Palm rhizosphere soil.</title>
        <authorList>
            <person name="Luo X."/>
        </authorList>
    </citation>
    <scope>NUCLEOTIDE SEQUENCE [LARGE SCALE GENOMIC DNA]</scope>
    <source>
        <strain evidence="1 2">NEAU-H7</strain>
    </source>
</reference>
<gene>
    <name evidence="1" type="ORF">J5X75_04305</name>
</gene>
<dbReference type="RefSeq" id="WP_208465954.1">
    <property type="nucleotide sequence ID" value="NZ_JAGFNS010000002.1"/>
</dbReference>
<keyword evidence="2" id="KW-1185">Reference proteome</keyword>
<sequence>MQISHEPDVRANEGAERMRHDIADWPLVGSHRSRRAASADLVRLPMPTSADLQRQPDESVHYAVTSIDNRGRMAAATLLHTLGWKPGDLIKFTVDSQRLITATRITPPQRVGDAAPSRAIRIRGHLNMPATARHRAAIAPGDRLLLAADNTGTLRIFSPRMVSLLLRPHFDPQSPHS</sequence>
<proteinExistence type="predicted"/>
<dbReference type="Proteomes" id="UP000679690">
    <property type="component" value="Unassembled WGS sequence"/>
</dbReference>
<protein>
    <submittedName>
        <fullName evidence="1">Uncharacterized protein</fullName>
    </submittedName>
</protein>
<name>A0ABS3UET0_9ACTN</name>
<evidence type="ECO:0000313" key="1">
    <source>
        <dbReference type="EMBL" id="MBO3736741.1"/>
    </source>
</evidence>
<evidence type="ECO:0000313" key="2">
    <source>
        <dbReference type="Proteomes" id="UP000679690"/>
    </source>
</evidence>